<proteinExistence type="predicted"/>
<accession>S2JDL3</accession>
<feature type="domain" description="UvrD-like helicase C-terminal" evidence="2">
    <location>
        <begin position="324"/>
        <end position="365"/>
    </location>
</feature>
<feature type="region of interest" description="Disordered" evidence="1">
    <location>
        <begin position="160"/>
        <end position="204"/>
    </location>
</feature>
<dbReference type="Gene3D" id="3.40.50.300">
    <property type="entry name" value="P-loop containing nucleotide triphosphate hydrolases"/>
    <property type="match status" value="1"/>
</dbReference>
<keyword evidence="5" id="KW-1185">Reference proteome</keyword>
<evidence type="ECO:0000313" key="4">
    <source>
        <dbReference type="EMBL" id="EPB86567.1"/>
    </source>
</evidence>
<name>S2JDL3_MUCC1</name>
<dbReference type="CDD" id="cd18809">
    <property type="entry name" value="SF1_C_RecD"/>
    <property type="match status" value="1"/>
</dbReference>
<dbReference type="Pfam" id="PF13538">
    <property type="entry name" value="UvrD_C_2"/>
    <property type="match status" value="1"/>
</dbReference>
<dbReference type="InterPro" id="IPR027417">
    <property type="entry name" value="P-loop_NTPase"/>
</dbReference>
<dbReference type="SUPFAM" id="SSF56219">
    <property type="entry name" value="DNase I-like"/>
    <property type="match status" value="1"/>
</dbReference>
<dbReference type="InterPro" id="IPR027785">
    <property type="entry name" value="UvrD-like_helicase_C"/>
</dbReference>
<dbReference type="OrthoDB" id="2287865at2759"/>
<dbReference type="SUPFAM" id="SSF52540">
    <property type="entry name" value="P-loop containing nucleoside triphosphate hydrolases"/>
    <property type="match status" value="1"/>
</dbReference>
<feature type="domain" description="Endonuclease/exonuclease/phosphatase" evidence="3">
    <location>
        <begin position="531"/>
        <end position="622"/>
    </location>
</feature>
<evidence type="ECO:0000256" key="1">
    <source>
        <dbReference type="SAM" id="MobiDB-lite"/>
    </source>
</evidence>
<feature type="compositionally biased region" description="Acidic residues" evidence="1">
    <location>
        <begin position="162"/>
        <end position="185"/>
    </location>
</feature>
<dbReference type="Gene3D" id="3.60.10.10">
    <property type="entry name" value="Endonuclease/exonuclease/phosphatase"/>
    <property type="match status" value="1"/>
</dbReference>
<reference evidence="5" key="1">
    <citation type="submission" date="2013-05" db="EMBL/GenBank/DDBJ databases">
        <title>The Genome sequence of Mucor circinelloides f. circinelloides 1006PhL.</title>
        <authorList>
            <consortium name="The Broad Institute Genomics Platform"/>
            <person name="Cuomo C."/>
            <person name="Earl A."/>
            <person name="Findley K."/>
            <person name="Lee S.C."/>
            <person name="Walker B."/>
            <person name="Young S."/>
            <person name="Zeng Q."/>
            <person name="Gargeya S."/>
            <person name="Fitzgerald M."/>
            <person name="Haas B."/>
            <person name="Abouelleil A."/>
            <person name="Allen A.W."/>
            <person name="Alvarado L."/>
            <person name="Arachchi H.M."/>
            <person name="Berlin A.M."/>
            <person name="Chapman S.B."/>
            <person name="Gainer-Dewar J."/>
            <person name="Goldberg J."/>
            <person name="Griggs A."/>
            <person name="Gujja S."/>
            <person name="Hansen M."/>
            <person name="Howarth C."/>
            <person name="Imamovic A."/>
            <person name="Ireland A."/>
            <person name="Larimer J."/>
            <person name="McCowan C."/>
            <person name="Murphy C."/>
            <person name="Pearson M."/>
            <person name="Poon T.W."/>
            <person name="Priest M."/>
            <person name="Roberts A."/>
            <person name="Saif S."/>
            <person name="Shea T."/>
            <person name="Sisk P."/>
            <person name="Sykes S."/>
            <person name="Wortman J."/>
            <person name="Nusbaum C."/>
            <person name="Birren B."/>
        </authorList>
    </citation>
    <scope>NUCLEOTIDE SEQUENCE [LARGE SCALE GENOMIC DNA]</scope>
    <source>
        <strain evidence="5">1006PhL</strain>
    </source>
</reference>
<dbReference type="Pfam" id="PF14529">
    <property type="entry name" value="Exo_endo_phos_2"/>
    <property type="match status" value="1"/>
</dbReference>
<dbReference type="VEuPathDB" id="FungiDB:HMPREF1544_06641"/>
<dbReference type="InterPro" id="IPR036691">
    <property type="entry name" value="Endo/exonu/phosph_ase_sf"/>
</dbReference>
<evidence type="ECO:0000259" key="3">
    <source>
        <dbReference type="Pfam" id="PF14529"/>
    </source>
</evidence>
<dbReference type="EMBL" id="KE123986">
    <property type="protein sequence ID" value="EPB86567.1"/>
    <property type="molecule type" value="Genomic_DNA"/>
</dbReference>
<dbReference type="GO" id="GO:0003824">
    <property type="term" value="F:catalytic activity"/>
    <property type="evidence" value="ECO:0007669"/>
    <property type="project" value="InterPro"/>
</dbReference>
<gene>
    <name evidence="4" type="ORF">HMPREF1544_06641</name>
</gene>
<dbReference type="STRING" id="1220926.S2JDL3"/>
<evidence type="ECO:0000313" key="5">
    <source>
        <dbReference type="Proteomes" id="UP000014254"/>
    </source>
</evidence>
<dbReference type="AlphaFoldDB" id="S2JDL3"/>
<protein>
    <recommendedName>
        <fullName evidence="6">ATP-dependent DNA helicase</fullName>
    </recommendedName>
</protein>
<sequence>MQIIVDVFHRDGSFHTYDSNSTEATWDDIIRRQTHKHRASCKRKRGDQIVCRFIIPFLPMDVTRVSRPFNADEEEIMTEQELADIRYRYKRIRQYLDLNAVALVDSVTTFDEFLQAIEISSVDAYIDSIRSTLKITKVILRRTPNQVLTNSYNRKILNAETSEAEAENLESNDGGDETEDDDGESVSELSQQPVVDSGVSGRSYQMRAGNPQMWITRRRKFKVIRYYKFNKYDETRPDYFRTLLIMLYSKPQDGSRKPLRVWVDFRRGESCGAELRASQASIIRNLSIAHAWKMIEPVSDYVYRNTKVRLKIRRKQFPLLSAESLTVHKSQGQTYGSVTIIDAVASGSRLDRQLMYVACTRATASSGLRIVASNNTFNTFQPLSRSNPTSPLRMELARQETDETIVPRFLSMTTSSYPDSILVLSHNIIQSLRAHLDQVSSDLVYNSASVLLFSETWTVHNSPEAFQLPGFELVSRSDNVQRAAPSAAGASCSYVNENMLGQRESMTTDLIFRVEGSRSISVALVNVNSKLFASVYTSPNAPIALIMESLRFIVQHPRTSLFIGGDFNVDFGPNAADVAAKKSEILSFMTAKQLHSLFENISTSQNGIFIDNVFTNAQVARSEIPNLQVV</sequence>
<evidence type="ECO:0008006" key="6">
    <source>
        <dbReference type="Google" id="ProtNLM"/>
    </source>
</evidence>
<dbReference type="InterPro" id="IPR005135">
    <property type="entry name" value="Endo/exonuclease/phosphatase"/>
</dbReference>
<evidence type="ECO:0000259" key="2">
    <source>
        <dbReference type="Pfam" id="PF13538"/>
    </source>
</evidence>
<organism evidence="4 5">
    <name type="scientific">Mucor circinelloides f. circinelloides (strain 1006PhL)</name>
    <name type="common">Mucormycosis agent</name>
    <name type="synonym">Calyptromyces circinelloides</name>
    <dbReference type="NCBI Taxonomy" id="1220926"/>
    <lineage>
        <taxon>Eukaryota</taxon>
        <taxon>Fungi</taxon>
        <taxon>Fungi incertae sedis</taxon>
        <taxon>Mucoromycota</taxon>
        <taxon>Mucoromycotina</taxon>
        <taxon>Mucoromycetes</taxon>
        <taxon>Mucorales</taxon>
        <taxon>Mucorineae</taxon>
        <taxon>Mucoraceae</taxon>
        <taxon>Mucor</taxon>
    </lineage>
</organism>
<dbReference type="Proteomes" id="UP000014254">
    <property type="component" value="Unassembled WGS sequence"/>
</dbReference>
<dbReference type="InParanoid" id="S2JDL3"/>